<evidence type="ECO:0000313" key="4">
    <source>
        <dbReference type="Proteomes" id="UP001054892"/>
    </source>
</evidence>
<keyword evidence="4" id="KW-1185">Reference proteome</keyword>
<dbReference type="EMBL" id="BQKM01000008">
    <property type="protein sequence ID" value="GJN53815.1"/>
    <property type="molecule type" value="Genomic_DNA"/>
</dbReference>
<evidence type="ECO:0000313" key="1">
    <source>
        <dbReference type="EMBL" id="BCG24944.1"/>
    </source>
</evidence>
<sequence length="286" mass="32175">MLEGEHLEPERRRLLSLDDAARIREIQSDSLWIDYPSSAKVMKVVRNILSVPDRKQAPCLLVKGDGGTGKSSIIRQIKACKDLSGSLLFLDLSLNALNLNMYELLADALGVPLPTKRSSLPRKATMPQELAAVLRLRQIKGVVVDEIHDLLLTQRNEQLRSLVCFKSMSNAPLGVSILGFGTIEAKNALFADKQFSRRFHIIDLTDWSETEEFRSFLAGLEENIPLRKPSFLDSEETVRFLLEKTNGRMDDVLKLIRAAACYAIESSEEKITTSLLRKAFTDPWGY</sequence>
<evidence type="ECO:0000313" key="3">
    <source>
        <dbReference type="Proteomes" id="UP000509383"/>
    </source>
</evidence>
<dbReference type="Proteomes" id="UP000509383">
    <property type="component" value="Chromosome"/>
</dbReference>
<proteinExistence type="predicted"/>
<organism evidence="1 3">
    <name type="scientific">Pseudomonas tohonis</name>
    <dbReference type="NCBI Taxonomy" id="2725477"/>
    <lineage>
        <taxon>Bacteria</taxon>
        <taxon>Pseudomonadati</taxon>
        <taxon>Pseudomonadota</taxon>
        <taxon>Gammaproteobacteria</taxon>
        <taxon>Pseudomonadales</taxon>
        <taxon>Pseudomonadaceae</taxon>
        <taxon>Pseudomonas</taxon>
    </lineage>
</organism>
<evidence type="ECO:0000313" key="2">
    <source>
        <dbReference type="EMBL" id="GJN53815.1"/>
    </source>
</evidence>
<evidence type="ECO:0008006" key="5">
    <source>
        <dbReference type="Google" id="ProtNLM"/>
    </source>
</evidence>
<dbReference type="Gene3D" id="3.40.50.300">
    <property type="entry name" value="P-loop containing nucleotide triphosphate hydrolases"/>
    <property type="match status" value="1"/>
</dbReference>
<dbReference type="Pfam" id="PF05621">
    <property type="entry name" value="TniB"/>
    <property type="match status" value="1"/>
</dbReference>
<dbReference type="EMBL" id="AP023189">
    <property type="protein sequence ID" value="BCG24944.1"/>
    <property type="molecule type" value="Genomic_DNA"/>
</dbReference>
<gene>
    <name evidence="1" type="ORF">TUM18999_31350</name>
    <name evidence="2" type="ORF">TUM20286_35670</name>
</gene>
<name>A0A6J4E7M8_9PSED</name>
<reference evidence="1 3" key="1">
    <citation type="submission" date="2020-05" db="EMBL/GenBank/DDBJ databases">
        <title>Characterization of novel class B3 metallo-beta-lactamase from novel Pseudomonas species.</title>
        <authorList>
            <person name="Yamada K."/>
            <person name="Aoki K."/>
            <person name="Ishii Y."/>
        </authorList>
    </citation>
    <scope>NUCLEOTIDE SEQUENCE [LARGE SCALE GENOMIC DNA]</scope>
    <source>
        <strain evidence="1 3">TUM18999</strain>
        <strain evidence="2 4">TUM20286</strain>
    </source>
</reference>
<dbReference type="Proteomes" id="UP001054892">
    <property type="component" value="Unassembled WGS sequence"/>
</dbReference>
<dbReference type="KEGG" id="ptw:TUM18999_31350"/>
<accession>A0A6J4E7M8</accession>
<dbReference type="InterPro" id="IPR008868">
    <property type="entry name" value="TniB"/>
</dbReference>
<dbReference type="InterPro" id="IPR027417">
    <property type="entry name" value="P-loop_NTPase"/>
</dbReference>
<dbReference type="SUPFAM" id="SSF52540">
    <property type="entry name" value="P-loop containing nucleoside triphosphate hydrolases"/>
    <property type="match status" value="1"/>
</dbReference>
<dbReference type="RefSeq" id="WP_173175339.1">
    <property type="nucleotide sequence ID" value="NZ_AP023189.1"/>
</dbReference>
<dbReference type="AlphaFoldDB" id="A0A6J4E7M8"/>
<protein>
    <recommendedName>
        <fullName evidence="5">Transposase</fullName>
    </recommendedName>
</protein>